<keyword evidence="3" id="KW-1185">Reference proteome</keyword>
<evidence type="ECO:0000256" key="1">
    <source>
        <dbReference type="SAM" id="MobiDB-lite"/>
    </source>
</evidence>
<protein>
    <submittedName>
        <fullName evidence="2">Uncharacterized protein</fullName>
    </submittedName>
</protein>
<dbReference type="Proteomes" id="UP000290261">
    <property type="component" value="Unassembled WGS sequence"/>
</dbReference>
<feature type="region of interest" description="Disordered" evidence="1">
    <location>
        <begin position="1"/>
        <end position="83"/>
    </location>
</feature>
<evidence type="ECO:0000313" key="3">
    <source>
        <dbReference type="Proteomes" id="UP000290261"/>
    </source>
</evidence>
<dbReference type="RefSeq" id="WP_129653459.1">
    <property type="nucleotide sequence ID" value="NZ_ML142908.1"/>
</dbReference>
<gene>
    <name evidence="2" type="ORF">DN53_08440</name>
</gene>
<accession>A0A444VMC1</accession>
<dbReference type="AlphaFoldDB" id="A0A444VMC1"/>
<evidence type="ECO:0000313" key="2">
    <source>
        <dbReference type="EMBL" id="RYC51904.1"/>
    </source>
</evidence>
<organism evidence="2 3">
    <name type="scientific">Flagellimonas olearia</name>
    <dbReference type="NCBI Taxonomy" id="552546"/>
    <lineage>
        <taxon>Bacteria</taxon>
        <taxon>Pseudomonadati</taxon>
        <taxon>Bacteroidota</taxon>
        <taxon>Flavobacteriia</taxon>
        <taxon>Flavobacteriales</taxon>
        <taxon>Flavobacteriaceae</taxon>
        <taxon>Flagellimonas</taxon>
    </lineage>
</organism>
<proteinExistence type="predicted"/>
<reference evidence="2 3" key="1">
    <citation type="submission" date="2014-04" db="EMBL/GenBank/DDBJ databases">
        <title>Whole genome of Muricauda olearia.</title>
        <authorList>
            <person name="Zhang X.-H."/>
            <person name="Tang K."/>
        </authorList>
    </citation>
    <scope>NUCLEOTIDE SEQUENCE [LARGE SCALE GENOMIC DNA]</scope>
    <source>
        <strain evidence="2 3">Th120</strain>
    </source>
</reference>
<name>A0A444VMC1_9FLAO</name>
<dbReference type="EMBL" id="JJMP01000003">
    <property type="protein sequence ID" value="RYC51904.1"/>
    <property type="molecule type" value="Genomic_DNA"/>
</dbReference>
<sequence length="107" mass="12308">MTKEKIKQSNKPSGMTKEKIKQSNKFSGMTKEKIRQSNKLSGMAKEKDQAKQQAFRNDTREKIRQQNKLKKGQGPLAEKSQTLKTQSWYSIPKQAKTPHKCAAFGFY</sequence>
<comment type="caution">
    <text evidence="2">The sequence shown here is derived from an EMBL/GenBank/DDBJ whole genome shotgun (WGS) entry which is preliminary data.</text>
</comment>